<dbReference type="Proteomes" id="UP000818029">
    <property type="component" value="Chromosome D04"/>
</dbReference>
<dbReference type="Gene3D" id="2.40.70.10">
    <property type="entry name" value="Acid Proteases"/>
    <property type="match status" value="1"/>
</dbReference>
<dbReference type="AlphaFoldDB" id="A0A1U8ITP0"/>
<protein>
    <recommendedName>
        <fullName evidence="4">Aspartic peptidase DDI1-type domain-containing protein</fullName>
    </recommendedName>
</protein>
<dbReference type="PaxDb" id="3635-A0A1U8ITP0"/>
<accession>A0A1U8ITP0</accession>
<dbReference type="KEGG" id="ghi:107898281"/>
<dbReference type="CDD" id="cd00303">
    <property type="entry name" value="retropepsin_like"/>
    <property type="match status" value="1"/>
</dbReference>
<dbReference type="PANTHER" id="PTHR33067:SF32">
    <property type="entry name" value="ASPARTIC PEPTIDASE DDI1-TYPE DOMAIN-CONTAINING PROTEIN"/>
    <property type="match status" value="1"/>
</dbReference>
<name>A0A1U8ITP0_GOSHI</name>
<evidence type="ECO:0008006" key="4">
    <source>
        <dbReference type="Google" id="ProtNLM"/>
    </source>
</evidence>
<evidence type="ECO:0000313" key="2">
    <source>
        <dbReference type="Proteomes" id="UP000818029"/>
    </source>
</evidence>
<proteinExistence type="predicted"/>
<gene>
    <name evidence="3" type="primary">LOC107898281</name>
</gene>
<dbReference type="PANTHER" id="PTHR33067">
    <property type="entry name" value="RNA-DIRECTED DNA POLYMERASE-RELATED"/>
    <property type="match status" value="1"/>
</dbReference>
<organism evidence="2 3">
    <name type="scientific">Gossypium hirsutum</name>
    <name type="common">Upland cotton</name>
    <name type="synonym">Gossypium mexicanum</name>
    <dbReference type="NCBI Taxonomy" id="3635"/>
    <lineage>
        <taxon>Eukaryota</taxon>
        <taxon>Viridiplantae</taxon>
        <taxon>Streptophyta</taxon>
        <taxon>Embryophyta</taxon>
        <taxon>Tracheophyta</taxon>
        <taxon>Spermatophyta</taxon>
        <taxon>Magnoliopsida</taxon>
        <taxon>eudicotyledons</taxon>
        <taxon>Gunneridae</taxon>
        <taxon>Pentapetalae</taxon>
        <taxon>rosids</taxon>
        <taxon>malvids</taxon>
        <taxon>Malvales</taxon>
        <taxon>Malvaceae</taxon>
        <taxon>Malvoideae</taxon>
        <taxon>Gossypium</taxon>
    </lineage>
</organism>
<sequence length="175" mass="19270">MKDILSSKRQLGEFETVALTDGCTTMLTNKLPPMLKDPGSFTIPCSIGNQYVGKALCDLGASINLVPMSVFKKLRIGKAKPTTVTLQLADRSYARTEGRTVIDVQKGELTMRVNGQQITINVFRALKCADDIEESHVVSLLDSVVEEELKKNHDKEHSELDSVDIDDEGPLGQHK</sequence>
<evidence type="ECO:0000313" key="3">
    <source>
        <dbReference type="RefSeq" id="XP_016679289.1"/>
    </source>
</evidence>
<feature type="compositionally biased region" description="Basic and acidic residues" evidence="1">
    <location>
        <begin position="151"/>
        <end position="160"/>
    </location>
</feature>
<reference evidence="2" key="1">
    <citation type="journal article" date="2020" name="Nat. Genet.">
        <title>Genomic diversifications of five Gossypium allopolyploid species and their impact on cotton improvement.</title>
        <authorList>
            <person name="Chen Z.J."/>
            <person name="Sreedasyam A."/>
            <person name="Ando A."/>
            <person name="Song Q."/>
            <person name="De Santiago L.M."/>
            <person name="Hulse-Kemp A.M."/>
            <person name="Ding M."/>
            <person name="Ye W."/>
            <person name="Kirkbride R.C."/>
            <person name="Jenkins J."/>
            <person name="Plott C."/>
            <person name="Lovell J."/>
            <person name="Lin Y.M."/>
            <person name="Vaughn R."/>
            <person name="Liu B."/>
            <person name="Simpson S."/>
            <person name="Scheffler B.E."/>
            <person name="Wen L."/>
            <person name="Saski C.A."/>
            <person name="Grover C.E."/>
            <person name="Hu G."/>
            <person name="Conover J.L."/>
            <person name="Carlson J.W."/>
            <person name="Shu S."/>
            <person name="Boston L.B."/>
            <person name="Williams M."/>
            <person name="Peterson D.G."/>
            <person name="McGee K."/>
            <person name="Jones D.C."/>
            <person name="Wendel J.F."/>
            <person name="Stelly D.M."/>
            <person name="Grimwood J."/>
            <person name="Schmutz J."/>
        </authorList>
    </citation>
    <scope>NUCLEOTIDE SEQUENCE [LARGE SCALE GENOMIC DNA]</scope>
    <source>
        <strain evidence="2">cv. TM-1</strain>
    </source>
</reference>
<keyword evidence="2" id="KW-1185">Reference proteome</keyword>
<reference evidence="3" key="2">
    <citation type="submission" date="2025-08" db="UniProtKB">
        <authorList>
            <consortium name="RefSeq"/>
        </authorList>
    </citation>
    <scope>IDENTIFICATION</scope>
</reference>
<dbReference type="InterPro" id="IPR021109">
    <property type="entry name" value="Peptidase_aspartic_dom_sf"/>
</dbReference>
<evidence type="ECO:0000256" key="1">
    <source>
        <dbReference type="SAM" id="MobiDB-lite"/>
    </source>
</evidence>
<dbReference type="GeneID" id="107898281"/>
<feature type="region of interest" description="Disordered" evidence="1">
    <location>
        <begin position="151"/>
        <end position="175"/>
    </location>
</feature>
<dbReference type="RefSeq" id="XP_016679289.1">
    <property type="nucleotide sequence ID" value="XM_016823800.1"/>
</dbReference>